<gene>
    <name evidence="9" type="primary">Necator_chrX.g26217</name>
    <name evidence="9" type="ORF">RB195_026051</name>
</gene>
<feature type="compositionally biased region" description="Low complexity" evidence="7">
    <location>
        <begin position="1276"/>
        <end position="1299"/>
    </location>
</feature>
<feature type="region of interest" description="Disordered" evidence="7">
    <location>
        <begin position="1684"/>
        <end position="1838"/>
    </location>
</feature>
<keyword evidence="5" id="KW-0539">Nucleus</keyword>
<evidence type="ECO:0000313" key="10">
    <source>
        <dbReference type="Proteomes" id="UP001303046"/>
    </source>
</evidence>
<sequence length="2084" mass="233924">MMTVDKSKRSIANSPSPFCAKREVCWEYFNVTITLLLYLRSAHYVAHVRVVKVSISPEASALYQDVLYVNVVIHQVSRTVILRPPGANSAEHKASNYSLSKFTSPYFVMSDEHKDILQKHFRGTLLEQRPDVFHKTMLMCIQSSPKLNEIIACQMYCFRDLTKWPKLNRLSQAQCQFFERLIHEHHLDSSAVSEAVYQLGIIHFRYAQYGLKPHFLDIWRQHFEELLEKLKFENSDEKSLFLEASRVLTRFLAETMNLAYSRCQQEAAIKAKEQTNDSLMETAPVIDSKAIKSRFLRPSAEMTSISSVVEFLSSEFSCIEDITDEWVSSSTEGNYNDFSSISAIFTPSFYENDRATMRLRQLLTILAKFEEESDDAEIWTEMAKINISGKQLSVLLWYSIEWGLEKNSSFEQFERGALAACAYLILASIKDAKAYNIFNPHLYQKCLGMFRSLYRCLTYDARAAAAKSKSKGKGKSKKKQQNETRTEITEEGEETFSAASFDKEEVRRLLEESCEAMFSLLDKVSLSGYSGMSHETALLVRDLARIDIYADAKVDIVENPGQFKKLRKFCDRSFALMHRLIDERHSAGGYAVISRIIYPRLAFWTFECDVIPSSTTIPAVFTVWRDLMVKFIKIRAQIGKMDELLAIFKVLENLYQRCTDRLDYRTRLAQSVILVLQTLPRVFHFEFVQRIDRFSRTQKVAVRNFTCEIAPLVLTNFDLSDPDPGLYDEIDNVNKTIAQAGDATTSTVVLEPKQEELQGYSDEEDGTSAINSSSENDGDSDKENNQKKEKTKIPKRTLAQKEKPVRVPVLPALYTCIIRCCIDKASTVRIRAMFHLASLLGITEHSGQLFYHATKMFEESPRIFVGGFSQNEEGTENDDEEINEEMFLDDSEIVIENVMLHIILTGAVDDTAGVRKNSLMALQVFFPDIEESSQVENAVNCLKERCCDSSLMVRKQAAEVLDHLFSTCMPHRKQLQKGWLTAVLPMINDREQSVQQLVAQVVVKTILNPLFGEMEENSWKLLRAIELENNNRRLLIRALMHEYREGRVKSVIVDALNNKLDSSPEHSDVIWMLLADLSVIFKVKPQKAVHAWYALEDGDPNNRVRYVAKVLTKNSGDLKSDIKSDLVADLKSKISNFRIHAPNISSAYLCLAKLLDAIGEEGKGKKELEKFGRGILMDCRGRIRESLQKIEEEYDDADKLHARETSLIRMITTIGEIVQFSSGLMTAGLRHFDALKTVLASDIFNEEDLPVLNSAMPSLNPSPTNSRAPSPTNSVTSDGGSSQPTSTSSQGTSSSHGGPVIPQHIVKAAMTNRRALLTPRVRAHAVLTIGKFCLMDEKIAKATIPVFVKQLKLNSDHVIRNNIALVVCDLCIRYTLMVDRYSPIVAACLKDKSTLVRQQTLESLTSLIKEQFIRWEGQIMYRFVSTILDENKLISDYTKFCLRDVLLLQFPDLFESHFLECLMYFNNVPVSCEREIVQKEVDQSQQVCLYGNNNMENRLTIYKFMLSTFDDPKKFGLMAQICTQILCPLMNGKFKYENSHVRALVKDALTVMSLKEIKLNMDVGKGPDEEDEPPAAVVAVAKEIVTTAFRKAMLEYVMPTLLDLRVYLNERRSALRKELYAVFRVICREHKEKIDEFLDGDEQLKAEVEYDIRRYELREKAERAAAKRRAEEAAAGRRLSRRSLAIVRRDEREDDMNSTQSNSSQKDDNGVLEQGPSAQGFAIPNPPSKQVGRKSTHKSSLAGHTIPVDEMSSDRMNKLGNVGVPEGCSQATNPALNSSTSGPDTNSSTTISPMPKSSITTSPRTTLSTSLTSSMADSGPEERQNAVCASDRTDASDGHLRRVDRTADPAVLTCAGQLLSESTEKAGRFENTLRTSATSSSGSHEVAGIDDGSESANNIKGDASHSKSKTKRGNIVSTDAAITGSCGDSNPAPGSVVESRNIAEPKSCPMDVVESDNRTDTNSIPMEVDTTNSSGGEKMLGKENFREPGERPKRRTVRPAFSSKSETSVVTQSSKTSLAYSSSSEGAVGGRAASTPIKEIAELTFADLNLSAISSEKSGALSSRSRLARHLTYRSEVDDIEEEQ</sequence>
<dbReference type="EMBL" id="JAVFWL010000006">
    <property type="protein sequence ID" value="KAK6766522.1"/>
    <property type="molecule type" value="Genomic_DNA"/>
</dbReference>
<feature type="region of interest" description="Disordered" evidence="7">
    <location>
        <begin position="1873"/>
        <end position="1912"/>
    </location>
</feature>
<comment type="caution">
    <text evidence="9">The sequence shown here is derived from an EMBL/GenBank/DDBJ whole genome shotgun (WGS) entry which is preliminary data.</text>
</comment>
<dbReference type="PANTHER" id="PTHR14222:SF1">
    <property type="entry name" value="CONDENSIN-2 COMPLEX SUBUNIT D3"/>
    <property type="match status" value="1"/>
</dbReference>
<evidence type="ECO:0000256" key="7">
    <source>
        <dbReference type="SAM" id="MobiDB-lite"/>
    </source>
</evidence>
<keyword evidence="10" id="KW-1185">Reference proteome</keyword>
<keyword evidence="6" id="KW-0131">Cell cycle</keyword>
<feature type="region of interest" description="Disordered" evidence="7">
    <location>
        <begin position="470"/>
        <end position="494"/>
    </location>
</feature>
<name>A0ABR1EV34_NECAM</name>
<feature type="region of interest" description="Disordered" evidence="7">
    <location>
        <begin position="1950"/>
        <end position="2030"/>
    </location>
</feature>
<dbReference type="Gene3D" id="1.10.490.10">
    <property type="entry name" value="Globins"/>
    <property type="match status" value="1"/>
</dbReference>
<evidence type="ECO:0000256" key="1">
    <source>
        <dbReference type="ARBA" id="ARBA00004123"/>
    </source>
</evidence>
<keyword evidence="2" id="KW-0132">Cell division</keyword>
<protein>
    <recommendedName>
        <fullName evidence="8">Condensin complex subunit 1 C-terminal domain-containing protein</fullName>
    </recommendedName>
</protein>
<accession>A0ABR1EV34</accession>
<dbReference type="InterPro" id="IPR032682">
    <property type="entry name" value="Cnd1_C"/>
</dbReference>
<dbReference type="InterPro" id="IPR012292">
    <property type="entry name" value="Globin/Proto"/>
</dbReference>
<feature type="compositionally biased region" description="Polar residues" evidence="7">
    <location>
        <begin position="1960"/>
        <end position="1975"/>
    </location>
</feature>
<feature type="region of interest" description="Disordered" evidence="7">
    <location>
        <begin position="1254"/>
        <end position="1299"/>
    </location>
</feature>
<dbReference type="SUPFAM" id="SSF48371">
    <property type="entry name" value="ARM repeat"/>
    <property type="match status" value="1"/>
</dbReference>
<comment type="subcellular location">
    <subcellularLocation>
        <location evidence="1">Nucleus</location>
    </subcellularLocation>
</comment>
<evidence type="ECO:0000256" key="5">
    <source>
        <dbReference type="ARBA" id="ARBA00023242"/>
    </source>
</evidence>
<feature type="compositionally biased region" description="Polar residues" evidence="7">
    <location>
        <begin position="1873"/>
        <end position="1883"/>
    </location>
</feature>
<evidence type="ECO:0000259" key="8">
    <source>
        <dbReference type="Pfam" id="PF12717"/>
    </source>
</evidence>
<feature type="region of interest" description="Disordered" evidence="7">
    <location>
        <begin position="2056"/>
        <end position="2084"/>
    </location>
</feature>
<feature type="compositionally biased region" description="Low complexity" evidence="7">
    <location>
        <begin position="2013"/>
        <end position="2024"/>
    </location>
</feature>
<feature type="compositionally biased region" description="Polar residues" evidence="7">
    <location>
        <begin position="1255"/>
        <end position="1275"/>
    </location>
</feature>
<feature type="compositionally biased region" description="Polar residues" evidence="7">
    <location>
        <begin position="1769"/>
        <end position="1792"/>
    </location>
</feature>
<dbReference type="InterPro" id="IPR016024">
    <property type="entry name" value="ARM-type_fold"/>
</dbReference>
<keyword evidence="3" id="KW-0498">Mitosis</keyword>
<dbReference type="PANTHER" id="PTHR14222">
    <property type="entry name" value="CONDENSIN"/>
    <property type="match status" value="1"/>
</dbReference>
<feature type="compositionally biased region" description="Low complexity" evidence="7">
    <location>
        <begin position="1797"/>
        <end position="1814"/>
    </location>
</feature>
<organism evidence="9 10">
    <name type="scientific">Necator americanus</name>
    <name type="common">Human hookworm</name>
    <dbReference type="NCBI Taxonomy" id="51031"/>
    <lineage>
        <taxon>Eukaryota</taxon>
        <taxon>Metazoa</taxon>
        <taxon>Ecdysozoa</taxon>
        <taxon>Nematoda</taxon>
        <taxon>Chromadorea</taxon>
        <taxon>Rhabditida</taxon>
        <taxon>Rhabditina</taxon>
        <taxon>Rhabditomorpha</taxon>
        <taxon>Strongyloidea</taxon>
        <taxon>Ancylostomatidae</taxon>
        <taxon>Bunostominae</taxon>
        <taxon>Necator</taxon>
    </lineage>
</organism>
<feature type="compositionally biased region" description="Polar residues" evidence="7">
    <location>
        <begin position="2002"/>
        <end position="2012"/>
    </location>
</feature>
<reference evidence="9 10" key="1">
    <citation type="submission" date="2023-08" db="EMBL/GenBank/DDBJ databases">
        <title>A Necator americanus chromosomal reference genome.</title>
        <authorList>
            <person name="Ilik V."/>
            <person name="Petrzelkova K.J."/>
            <person name="Pardy F."/>
            <person name="Fuh T."/>
            <person name="Niatou-Singa F.S."/>
            <person name="Gouil Q."/>
            <person name="Baker L."/>
            <person name="Ritchie M.E."/>
            <person name="Jex A.R."/>
            <person name="Gazzola D."/>
            <person name="Li H."/>
            <person name="Toshio Fujiwara R."/>
            <person name="Zhan B."/>
            <person name="Aroian R.V."/>
            <person name="Pafco B."/>
            <person name="Schwarz E.M."/>
        </authorList>
    </citation>
    <scope>NUCLEOTIDE SEQUENCE [LARGE SCALE GENOMIC DNA]</scope>
    <source>
        <strain evidence="9 10">Aroian</strain>
        <tissue evidence="9">Whole animal</tissue>
    </source>
</reference>
<evidence type="ECO:0000256" key="6">
    <source>
        <dbReference type="ARBA" id="ARBA00023306"/>
    </source>
</evidence>
<keyword evidence="4" id="KW-0226">DNA condensation</keyword>
<feature type="domain" description="Condensin complex subunit 1 C-terminal" evidence="8">
    <location>
        <begin position="1358"/>
        <end position="1524"/>
    </location>
</feature>
<dbReference type="Gene3D" id="1.25.10.10">
    <property type="entry name" value="Leucine-rich Repeat Variant"/>
    <property type="match status" value="2"/>
</dbReference>
<dbReference type="Pfam" id="PF12717">
    <property type="entry name" value="Cnd1"/>
    <property type="match status" value="1"/>
</dbReference>
<evidence type="ECO:0000256" key="3">
    <source>
        <dbReference type="ARBA" id="ARBA00022776"/>
    </source>
</evidence>
<dbReference type="InterPro" id="IPR026971">
    <property type="entry name" value="CND1/NCAPD3"/>
</dbReference>
<feature type="compositionally biased region" description="Basic and acidic residues" evidence="7">
    <location>
        <begin position="779"/>
        <end position="792"/>
    </location>
</feature>
<evidence type="ECO:0000313" key="9">
    <source>
        <dbReference type="EMBL" id="KAK6766522.1"/>
    </source>
</evidence>
<evidence type="ECO:0000256" key="4">
    <source>
        <dbReference type="ARBA" id="ARBA00023067"/>
    </source>
</evidence>
<feature type="region of interest" description="Disordered" evidence="7">
    <location>
        <begin position="752"/>
        <end position="798"/>
    </location>
</feature>
<feature type="compositionally biased region" description="Basic and acidic residues" evidence="7">
    <location>
        <begin position="1979"/>
        <end position="1991"/>
    </location>
</feature>
<feature type="compositionally biased region" description="Basic residues" evidence="7">
    <location>
        <begin position="470"/>
        <end position="479"/>
    </location>
</feature>
<proteinExistence type="predicted"/>
<dbReference type="InterPro" id="IPR011989">
    <property type="entry name" value="ARM-like"/>
</dbReference>
<evidence type="ECO:0000256" key="2">
    <source>
        <dbReference type="ARBA" id="ARBA00022618"/>
    </source>
</evidence>
<dbReference type="Proteomes" id="UP001303046">
    <property type="component" value="Unassembled WGS sequence"/>
</dbReference>